<dbReference type="OrthoDB" id="9834848at2"/>
<keyword evidence="1" id="KW-0812">Transmembrane</keyword>
<dbReference type="STRING" id="70996.SE18_09955"/>
<evidence type="ECO:0000313" key="3">
    <source>
        <dbReference type="Proteomes" id="UP000050277"/>
    </source>
</evidence>
<keyword evidence="3" id="KW-1185">Reference proteome</keyword>
<protein>
    <submittedName>
        <fullName evidence="2">Uncharacterized protein</fullName>
    </submittedName>
</protein>
<sequence length="137" mass="15939">MQQIQQIRYGKKPLGLVLIGFMFAGRGALAGMMMFIYGLRLLDMERAYFVQTVVMLPLFVVATVFHFKIAQGLFNLREKARKWAVIVEAIILVCYGIYLRFFAEYITLWTIIAALLTMLIIWYLSRDKTRAWFAPSK</sequence>
<feature type="transmembrane region" description="Helical" evidence="1">
    <location>
        <begin position="14"/>
        <end position="36"/>
    </location>
</feature>
<comment type="caution">
    <text evidence="2">The sequence shown here is derived from an EMBL/GenBank/DDBJ whole genome shotgun (WGS) entry which is preliminary data.</text>
</comment>
<feature type="transmembrane region" description="Helical" evidence="1">
    <location>
        <begin position="105"/>
        <end position="124"/>
    </location>
</feature>
<dbReference type="EMBL" id="LGKP01000015">
    <property type="protein sequence ID" value="KPL88969.1"/>
    <property type="molecule type" value="Genomic_DNA"/>
</dbReference>
<organism evidence="2 3">
    <name type="scientific">Herpetosiphon geysericola</name>
    <dbReference type="NCBI Taxonomy" id="70996"/>
    <lineage>
        <taxon>Bacteria</taxon>
        <taxon>Bacillati</taxon>
        <taxon>Chloroflexota</taxon>
        <taxon>Chloroflexia</taxon>
        <taxon>Herpetosiphonales</taxon>
        <taxon>Herpetosiphonaceae</taxon>
        <taxon>Herpetosiphon</taxon>
    </lineage>
</organism>
<proteinExistence type="predicted"/>
<gene>
    <name evidence="2" type="ORF">SE18_09955</name>
</gene>
<dbReference type="RefSeq" id="WP_054534291.1">
    <property type="nucleotide sequence ID" value="NZ_LGKP01000015.1"/>
</dbReference>
<dbReference type="AlphaFoldDB" id="A0A0P6YF95"/>
<feature type="transmembrane region" description="Helical" evidence="1">
    <location>
        <begin position="82"/>
        <end position="99"/>
    </location>
</feature>
<dbReference type="Proteomes" id="UP000050277">
    <property type="component" value="Unassembled WGS sequence"/>
</dbReference>
<keyword evidence="1" id="KW-0472">Membrane</keyword>
<evidence type="ECO:0000313" key="2">
    <source>
        <dbReference type="EMBL" id="KPL88969.1"/>
    </source>
</evidence>
<evidence type="ECO:0000256" key="1">
    <source>
        <dbReference type="SAM" id="Phobius"/>
    </source>
</evidence>
<keyword evidence="1" id="KW-1133">Transmembrane helix</keyword>
<name>A0A0P6YF95_9CHLR</name>
<feature type="transmembrane region" description="Helical" evidence="1">
    <location>
        <begin position="48"/>
        <end position="70"/>
    </location>
</feature>
<reference evidence="2 3" key="1">
    <citation type="submission" date="2015-07" db="EMBL/GenBank/DDBJ databases">
        <title>Whole genome sequence of Herpetosiphon geysericola DSM 7119.</title>
        <authorList>
            <person name="Hemp J."/>
            <person name="Ward L.M."/>
            <person name="Pace L.A."/>
            <person name="Fischer W.W."/>
        </authorList>
    </citation>
    <scope>NUCLEOTIDE SEQUENCE [LARGE SCALE GENOMIC DNA]</scope>
    <source>
        <strain evidence="2 3">DSM 7119</strain>
    </source>
</reference>
<accession>A0A0P6YF95</accession>